<comment type="caution">
    <text evidence="2">The sequence shown here is derived from an EMBL/GenBank/DDBJ whole genome shotgun (WGS) entry which is preliminary data.</text>
</comment>
<dbReference type="SUPFAM" id="SSF55846">
    <property type="entry name" value="N-acetylmuramoyl-L-alanine amidase-like"/>
    <property type="match status" value="1"/>
</dbReference>
<evidence type="ECO:0000259" key="1">
    <source>
        <dbReference type="Pfam" id="PF01510"/>
    </source>
</evidence>
<dbReference type="InterPro" id="IPR036505">
    <property type="entry name" value="Amidase/PGRP_sf"/>
</dbReference>
<protein>
    <submittedName>
        <fullName evidence="2">N-acetylmuramoyl-L-alanine amidase</fullName>
    </submittedName>
</protein>
<feature type="domain" description="N-acetylmuramoyl-L-alanine amidase" evidence="1">
    <location>
        <begin position="6"/>
        <end position="128"/>
    </location>
</feature>
<accession>A0A4Q0XZL6</accession>
<sequence length="141" mass="16491">MKNNYPGVIVHCSDSSFGNAQIIENWHKQRGWKDIGYHLVILNGQVENNTYLDFMDGEVEMGRDWDMAGAHAKGYNDYLGICMIGVNSFTNKQFEMLAKVLKSLMEKYNWSLENILFHYEISSKTCPNFDKKWFLEKFMQV</sequence>
<name>A0A4Q0XZL6_9BACT</name>
<dbReference type="OrthoDB" id="8754850at2"/>
<dbReference type="Gene3D" id="3.40.80.10">
    <property type="entry name" value="Peptidoglycan recognition protein-like"/>
    <property type="match status" value="1"/>
</dbReference>
<organism evidence="2 3">
    <name type="scientific">Halarcobacter anaerophilus</name>
    <dbReference type="NCBI Taxonomy" id="877500"/>
    <lineage>
        <taxon>Bacteria</taxon>
        <taxon>Pseudomonadati</taxon>
        <taxon>Campylobacterota</taxon>
        <taxon>Epsilonproteobacteria</taxon>
        <taxon>Campylobacterales</taxon>
        <taxon>Arcobacteraceae</taxon>
        <taxon>Halarcobacter</taxon>
    </lineage>
</organism>
<dbReference type="GO" id="GO:0008745">
    <property type="term" value="F:N-acetylmuramoyl-L-alanine amidase activity"/>
    <property type="evidence" value="ECO:0007669"/>
    <property type="project" value="InterPro"/>
</dbReference>
<keyword evidence="3" id="KW-1185">Reference proteome</keyword>
<dbReference type="Proteomes" id="UP000290191">
    <property type="component" value="Unassembled WGS sequence"/>
</dbReference>
<dbReference type="GO" id="GO:0009253">
    <property type="term" value="P:peptidoglycan catabolic process"/>
    <property type="evidence" value="ECO:0007669"/>
    <property type="project" value="InterPro"/>
</dbReference>
<reference evidence="2 3" key="1">
    <citation type="submission" date="2017-10" db="EMBL/GenBank/DDBJ databases">
        <title>Genomics of the genus Arcobacter.</title>
        <authorList>
            <person name="Perez-Cataluna A."/>
            <person name="Figueras M.J."/>
        </authorList>
    </citation>
    <scope>NUCLEOTIDE SEQUENCE [LARGE SCALE GENOMIC DNA]</scope>
    <source>
        <strain evidence="2 3">DSM 24636</strain>
    </source>
</reference>
<dbReference type="CDD" id="cd06583">
    <property type="entry name" value="PGRP"/>
    <property type="match status" value="1"/>
</dbReference>
<dbReference type="AlphaFoldDB" id="A0A4Q0XZL6"/>
<evidence type="ECO:0000313" key="3">
    <source>
        <dbReference type="Proteomes" id="UP000290191"/>
    </source>
</evidence>
<dbReference type="Pfam" id="PF01510">
    <property type="entry name" value="Amidase_2"/>
    <property type="match status" value="1"/>
</dbReference>
<gene>
    <name evidence="2" type="ORF">CRV06_10860</name>
</gene>
<dbReference type="InterPro" id="IPR002502">
    <property type="entry name" value="Amidase_domain"/>
</dbReference>
<dbReference type="RefSeq" id="WP_129082484.1">
    <property type="nucleotide sequence ID" value="NZ_CP041070.1"/>
</dbReference>
<proteinExistence type="predicted"/>
<evidence type="ECO:0000313" key="2">
    <source>
        <dbReference type="EMBL" id="RXJ62254.1"/>
    </source>
</evidence>
<dbReference type="EMBL" id="PDKO01000009">
    <property type="protein sequence ID" value="RXJ62254.1"/>
    <property type="molecule type" value="Genomic_DNA"/>
</dbReference>